<comment type="caution">
    <text evidence="2">The sequence shown here is derived from an EMBL/GenBank/DDBJ whole genome shotgun (WGS) entry which is preliminary data.</text>
</comment>
<gene>
    <name evidence="2" type="ORF">GO986_00095</name>
</gene>
<reference evidence="2 3" key="1">
    <citation type="submission" date="2019-12" db="EMBL/GenBank/DDBJ databases">
        <title>Deinococcus sp. HMF7620 Genome sequencing and assembly.</title>
        <authorList>
            <person name="Kang H."/>
            <person name="Kim H."/>
            <person name="Joh K."/>
        </authorList>
    </citation>
    <scope>NUCLEOTIDE SEQUENCE [LARGE SCALE GENOMIC DNA]</scope>
    <source>
        <strain evidence="2 3">HMF7620</strain>
    </source>
</reference>
<feature type="region of interest" description="Disordered" evidence="1">
    <location>
        <begin position="67"/>
        <end position="92"/>
    </location>
</feature>
<sequence length="204" mass="20889">MSRAAVPDVDQSLGWDVAVLLARLAEAGTQVTSDGAGGLALSGKRPPGELLDALRARKQEVLAHLGGEASGERAEVATNGNNLSKPSSSSPAEVVGKVDNLRAAQAQRDALEVRATQPGHCGSCARATPAPDWGPGMVTCTCAPEAWWPLSPPLAIHPATRCGAYQRPGEETGQGWRARGGKRTWGPGGAPAQPTADHPAQGAA</sequence>
<dbReference type="Proteomes" id="UP000483286">
    <property type="component" value="Unassembled WGS sequence"/>
</dbReference>
<keyword evidence="3" id="KW-1185">Reference proteome</keyword>
<evidence type="ECO:0000313" key="3">
    <source>
        <dbReference type="Proteomes" id="UP000483286"/>
    </source>
</evidence>
<proteinExistence type="predicted"/>
<dbReference type="AlphaFoldDB" id="A0A7C9HP28"/>
<protein>
    <recommendedName>
        <fullName evidence="4">TubC N-terminal docking domain-containing protein</fullName>
    </recommendedName>
</protein>
<feature type="compositionally biased region" description="Polar residues" evidence="1">
    <location>
        <begin position="78"/>
        <end position="91"/>
    </location>
</feature>
<name>A0A7C9HP28_9DEIO</name>
<organism evidence="2 3">
    <name type="scientific">Deinococcus arboris</name>
    <dbReference type="NCBI Taxonomy" id="2682977"/>
    <lineage>
        <taxon>Bacteria</taxon>
        <taxon>Thermotogati</taxon>
        <taxon>Deinococcota</taxon>
        <taxon>Deinococci</taxon>
        <taxon>Deinococcales</taxon>
        <taxon>Deinococcaceae</taxon>
        <taxon>Deinococcus</taxon>
    </lineage>
</organism>
<evidence type="ECO:0000313" key="2">
    <source>
        <dbReference type="EMBL" id="MVN85172.1"/>
    </source>
</evidence>
<accession>A0A7C9HP28</accession>
<evidence type="ECO:0008006" key="4">
    <source>
        <dbReference type="Google" id="ProtNLM"/>
    </source>
</evidence>
<dbReference type="EMBL" id="WQLB01000001">
    <property type="protein sequence ID" value="MVN85172.1"/>
    <property type="molecule type" value="Genomic_DNA"/>
</dbReference>
<evidence type="ECO:0000256" key="1">
    <source>
        <dbReference type="SAM" id="MobiDB-lite"/>
    </source>
</evidence>
<feature type="region of interest" description="Disordered" evidence="1">
    <location>
        <begin position="166"/>
        <end position="204"/>
    </location>
</feature>
<dbReference type="RefSeq" id="WP_157457202.1">
    <property type="nucleotide sequence ID" value="NZ_WQLB01000001.1"/>
</dbReference>